<dbReference type="InterPro" id="IPR000157">
    <property type="entry name" value="TIR_dom"/>
</dbReference>
<dbReference type="PRINTS" id="PR00364">
    <property type="entry name" value="DISEASERSIST"/>
</dbReference>
<dbReference type="GO" id="GO:0043531">
    <property type="term" value="F:ADP binding"/>
    <property type="evidence" value="ECO:0007669"/>
    <property type="project" value="InterPro"/>
</dbReference>
<dbReference type="InterPro" id="IPR036390">
    <property type="entry name" value="WH_DNA-bd_sf"/>
</dbReference>
<dbReference type="InterPro" id="IPR035897">
    <property type="entry name" value="Toll_tir_struct_dom_sf"/>
</dbReference>
<keyword evidence="10" id="KW-1185">Reference proteome</keyword>
<dbReference type="PANTHER" id="PTHR11017">
    <property type="entry name" value="LEUCINE-RICH REPEAT-CONTAINING PROTEIN"/>
    <property type="match status" value="1"/>
</dbReference>
<dbReference type="SUPFAM" id="SSF52200">
    <property type="entry name" value="Toll/Interleukin receptor TIR domain"/>
    <property type="match status" value="1"/>
</dbReference>
<evidence type="ECO:0000256" key="3">
    <source>
        <dbReference type="ARBA" id="ARBA00022737"/>
    </source>
</evidence>
<feature type="compositionally biased region" description="Acidic residues" evidence="7">
    <location>
        <begin position="990"/>
        <end position="1006"/>
    </location>
</feature>
<evidence type="ECO:0000256" key="1">
    <source>
        <dbReference type="ARBA" id="ARBA00011982"/>
    </source>
</evidence>
<evidence type="ECO:0000313" key="9">
    <source>
        <dbReference type="EMBL" id="GFY89258.1"/>
    </source>
</evidence>
<protein>
    <recommendedName>
        <fullName evidence="1">ADP-ribosyl cyclase/cyclic ADP-ribose hydrolase</fullName>
        <ecNumber evidence="1">3.2.2.6</ecNumber>
    </recommendedName>
</protein>
<dbReference type="AlphaFoldDB" id="A0A7J0ES08"/>
<dbReference type="FunFam" id="1.10.8.430:FF:000002">
    <property type="entry name" value="Disease resistance protein (TIR-NBS-LRR class)"/>
    <property type="match status" value="1"/>
</dbReference>
<dbReference type="InterPro" id="IPR002182">
    <property type="entry name" value="NB-ARC"/>
</dbReference>
<dbReference type="FunFam" id="3.40.50.10140:FF:000007">
    <property type="entry name" value="Disease resistance protein (TIR-NBS-LRR class)"/>
    <property type="match status" value="1"/>
</dbReference>
<dbReference type="SUPFAM" id="SSF52540">
    <property type="entry name" value="P-loop containing nucleoside triphosphate hydrolases"/>
    <property type="match status" value="1"/>
</dbReference>
<comment type="catalytic activity">
    <reaction evidence="6">
        <text>NAD(+) + H2O = ADP-D-ribose + nicotinamide + H(+)</text>
        <dbReference type="Rhea" id="RHEA:16301"/>
        <dbReference type="ChEBI" id="CHEBI:15377"/>
        <dbReference type="ChEBI" id="CHEBI:15378"/>
        <dbReference type="ChEBI" id="CHEBI:17154"/>
        <dbReference type="ChEBI" id="CHEBI:57540"/>
        <dbReference type="ChEBI" id="CHEBI:57967"/>
        <dbReference type="EC" id="3.2.2.6"/>
    </reaction>
    <physiologicalReaction direction="left-to-right" evidence="6">
        <dbReference type="Rhea" id="RHEA:16302"/>
    </physiologicalReaction>
</comment>
<sequence>MAASRDQEASSSTPRFAYHVFLSFRGKDIRKTFIDHLHTALLQAGIHAFRDNDEIERGEDIELELKKAIEQSRISIVVFSKDYASSGWCLDELVKIVERKKTSGQVVLPVFYDVDPSYVRNQTGMFGEAFARHEEEVEAETGERKKESMEKVRRWRKALTEVEINLGGKVLQNEAYGYESKFIEEIVQEVRNKLSRTVLMVTQFPVGIDFRVEKINLWLQDQSTDAGIGVIYGMGGIGKTTIAKAIYNMNFERFECSSFLADIREASKKPYGLVRLQKQLLRDILKGKKQKVHSVDEGIVRIKNAICCKKVFVVLDDVDELTQLNAVFGMREWLYPGSKVIITTRTEKLLKAYEAFKMFKVYELDNKDSFRLFCWHAFGQAHPNEGYKELSLSVLQHCRGLPLALRVLGSSLRGRSLEVWESALEKLEAIPDNYILKILAVSYESLQDELDKKLFLHVVCFFIGKEKEYVAKVLDECGLFPTVGIQKLMDRGLITIESGNKLMIHQLIQDMAREIIRKESPEEPGKRSILCHHEDSFYVLRTKTGTESIQGLILNMHMLREEKLSTTNLNVKNAKRHHTQETLDRSVVSIPREFTKTASYWILFLATNNKLLQLNYVQLTGCYKEFPNELRYLCWHGFPLTCIPSDFALERLVALDLQHSSLTQIWKGTKFLGLLKFLNLSYSHGLLRTPDFSGLPDAENTAINQSCFNAGKGVSWPIPFWSRAIKPSKNVDLPWFSLPCTLVKLNLSECNLSDDAYTKGLQWSTIVDGIGSKPKSDFELARDQIPYIAQVPFCRYMHKSPVASRASVKGSMNLVYSALSFLMSRVPSWFSNKCTGSSISFTVPWIFNLAIQGLRVCVAYVRSDLHEDGRFYDFYITIANKTKGLEWTYGPMFYGDKHEDMIWLSHCNVRNQFQGGDEVNISMFVGVGFRVKECGADLVYDQEETWDNGVYVLSHHDLYPEFFPLQSPPSEHWDDPSVYDPLTWQPILDSGEEEESDEDNDSGEDF</sequence>
<dbReference type="Gene3D" id="1.10.8.430">
    <property type="entry name" value="Helical domain of apoptotic protease-activating factors"/>
    <property type="match status" value="1"/>
</dbReference>
<dbReference type="SMART" id="SM00255">
    <property type="entry name" value="TIR"/>
    <property type="match status" value="1"/>
</dbReference>
<organism evidence="9 10">
    <name type="scientific">Actinidia rufa</name>
    <dbReference type="NCBI Taxonomy" id="165716"/>
    <lineage>
        <taxon>Eukaryota</taxon>
        <taxon>Viridiplantae</taxon>
        <taxon>Streptophyta</taxon>
        <taxon>Embryophyta</taxon>
        <taxon>Tracheophyta</taxon>
        <taxon>Spermatophyta</taxon>
        <taxon>Magnoliopsida</taxon>
        <taxon>eudicotyledons</taxon>
        <taxon>Gunneridae</taxon>
        <taxon>Pentapetalae</taxon>
        <taxon>asterids</taxon>
        <taxon>Ericales</taxon>
        <taxon>Actinidiaceae</taxon>
        <taxon>Actinidia</taxon>
    </lineage>
</organism>
<name>A0A7J0ES08_9ERIC</name>
<accession>A0A7J0ES08</accession>
<dbReference type="Pfam" id="PF00931">
    <property type="entry name" value="NB-ARC"/>
    <property type="match status" value="1"/>
</dbReference>
<dbReference type="PROSITE" id="PS50104">
    <property type="entry name" value="TIR"/>
    <property type="match status" value="1"/>
</dbReference>
<keyword evidence="4" id="KW-0611">Plant defense</keyword>
<dbReference type="InterPro" id="IPR042197">
    <property type="entry name" value="Apaf_helical"/>
</dbReference>
<dbReference type="EC" id="3.2.2.6" evidence="1"/>
<dbReference type="InterPro" id="IPR058192">
    <property type="entry name" value="WHD_ROQ1-like"/>
</dbReference>
<keyword evidence="3" id="KW-0677">Repeat</keyword>
<evidence type="ECO:0000256" key="7">
    <source>
        <dbReference type="SAM" id="MobiDB-lite"/>
    </source>
</evidence>
<dbReference type="PANTHER" id="PTHR11017:SF305">
    <property type="entry name" value="TMV RESISTANCE PROTEIN N-LIKE"/>
    <property type="match status" value="1"/>
</dbReference>
<evidence type="ECO:0000256" key="2">
    <source>
        <dbReference type="ARBA" id="ARBA00022614"/>
    </source>
</evidence>
<dbReference type="InterPro" id="IPR044974">
    <property type="entry name" value="Disease_R_plants"/>
</dbReference>
<evidence type="ECO:0000259" key="8">
    <source>
        <dbReference type="PROSITE" id="PS50104"/>
    </source>
</evidence>
<dbReference type="OrthoDB" id="1357022at2759"/>
<dbReference type="EMBL" id="BJWL01000006">
    <property type="protein sequence ID" value="GFY89258.1"/>
    <property type="molecule type" value="Genomic_DNA"/>
</dbReference>
<gene>
    <name evidence="9" type="ORF">Acr_06g0011980</name>
</gene>
<dbReference type="Gene3D" id="3.40.50.300">
    <property type="entry name" value="P-loop containing nucleotide triphosphate hydrolases"/>
    <property type="match status" value="1"/>
</dbReference>
<dbReference type="Gene3D" id="3.80.10.10">
    <property type="entry name" value="Ribonuclease Inhibitor"/>
    <property type="match status" value="1"/>
</dbReference>
<dbReference type="Gene3D" id="3.40.50.10140">
    <property type="entry name" value="Toll/interleukin-1 receptor homology (TIR) domain"/>
    <property type="match status" value="1"/>
</dbReference>
<dbReference type="SUPFAM" id="SSF52058">
    <property type="entry name" value="L domain-like"/>
    <property type="match status" value="1"/>
</dbReference>
<dbReference type="InterPro" id="IPR027417">
    <property type="entry name" value="P-loop_NTPase"/>
</dbReference>
<proteinExistence type="predicted"/>
<feature type="domain" description="TIR" evidence="8">
    <location>
        <begin position="16"/>
        <end position="194"/>
    </location>
</feature>
<keyword evidence="5" id="KW-0520">NAD</keyword>
<reference evidence="9 10" key="1">
    <citation type="submission" date="2019-07" db="EMBL/GenBank/DDBJ databases">
        <title>De Novo Assembly of kiwifruit Actinidia rufa.</title>
        <authorList>
            <person name="Sugita-Konishi S."/>
            <person name="Sato K."/>
            <person name="Mori E."/>
            <person name="Abe Y."/>
            <person name="Kisaki G."/>
            <person name="Hamano K."/>
            <person name="Suezawa K."/>
            <person name="Otani M."/>
            <person name="Fukuda T."/>
            <person name="Manabe T."/>
            <person name="Gomi K."/>
            <person name="Tabuchi M."/>
            <person name="Akimitsu K."/>
            <person name="Kataoka I."/>
        </authorList>
    </citation>
    <scope>NUCLEOTIDE SEQUENCE [LARGE SCALE GENOMIC DNA]</scope>
    <source>
        <strain evidence="10">cv. Fuchu</strain>
    </source>
</reference>
<dbReference type="Pfam" id="PF01582">
    <property type="entry name" value="TIR"/>
    <property type="match status" value="1"/>
</dbReference>
<feature type="region of interest" description="Disordered" evidence="7">
    <location>
        <begin position="970"/>
        <end position="1006"/>
    </location>
</feature>
<evidence type="ECO:0000256" key="6">
    <source>
        <dbReference type="ARBA" id="ARBA00047304"/>
    </source>
</evidence>
<dbReference type="GO" id="GO:0006952">
    <property type="term" value="P:defense response"/>
    <property type="evidence" value="ECO:0007669"/>
    <property type="project" value="UniProtKB-KW"/>
</dbReference>
<dbReference type="Pfam" id="PF23282">
    <property type="entry name" value="WHD_ROQ1"/>
    <property type="match status" value="1"/>
</dbReference>
<keyword evidence="2" id="KW-0433">Leucine-rich repeat</keyword>
<dbReference type="SUPFAM" id="SSF46785">
    <property type="entry name" value="Winged helix' DNA-binding domain"/>
    <property type="match status" value="1"/>
</dbReference>
<evidence type="ECO:0000256" key="5">
    <source>
        <dbReference type="ARBA" id="ARBA00023027"/>
    </source>
</evidence>
<dbReference type="GO" id="GO:0007165">
    <property type="term" value="P:signal transduction"/>
    <property type="evidence" value="ECO:0007669"/>
    <property type="project" value="InterPro"/>
</dbReference>
<dbReference type="GO" id="GO:0061809">
    <property type="term" value="F:NAD+ nucleosidase activity, cyclic ADP-ribose generating"/>
    <property type="evidence" value="ECO:0007669"/>
    <property type="project" value="UniProtKB-EC"/>
</dbReference>
<evidence type="ECO:0000313" key="10">
    <source>
        <dbReference type="Proteomes" id="UP000585474"/>
    </source>
</evidence>
<dbReference type="InterPro" id="IPR032675">
    <property type="entry name" value="LRR_dom_sf"/>
</dbReference>
<dbReference type="Proteomes" id="UP000585474">
    <property type="component" value="Unassembled WGS sequence"/>
</dbReference>
<comment type="caution">
    <text evidence="9">The sequence shown here is derived from an EMBL/GenBank/DDBJ whole genome shotgun (WGS) entry which is preliminary data.</text>
</comment>
<evidence type="ECO:0000256" key="4">
    <source>
        <dbReference type="ARBA" id="ARBA00022821"/>
    </source>
</evidence>